<dbReference type="AlphaFoldDB" id="T1CBG7"/>
<feature type="non-terminal residue" evidence="2">
    <location>
        <position position="395"/>
    </location>
</feature>
<dbReference type="Gene3D" id="1.50.10.10">
    <property type="match status" value="1"/>
</dbReference>
<reference evidence="2" key="1">
    <citation type="submission" date="2013-08" db="EMBL/GenBank/DDBJ databases">
        <authorList>
            <person name="Mendez C."/>
            <person name="Richter M."/>
            <person name="Ferrer M."/>
            <person name="Sanchez J."/>
        </authorList>
    </citation>
    <scope>NUCLEOTIDE SEQUENCE</scope>
</reference>
<dbReference type="SUPFAM" id="SSF48208">
    <property type="entry name" value="Six-hairpin glycosidases"/>
    <property type="match status" value="1"/>
</dbReference>
<dbReference type="PANTHER" id="PTHR42899">
    <property type="entry name" value="SPERMATOGENESIS-ASSOCIATED PROTEIN 20"/>
    <property type="match status" value="1"/>
</dbReference>
<comment type="caution">
    <text evidence="2">The sequence shown here is derived from an EMBL/GenBank/DDBJ whole genome shotgun (WGS) entry which is preliminary data.</text>
</comment>
<sequence>MQIRHVNADGSPQYTNRLAGETSPYLRQHGHNPVDWYPWGDEAFARARDLGRPVHLSVGYAACHWCHVLAAESFEDETTARVLNDSFVNIKVDREERPDIDRIYQIAQQMLTHGPGGWPLTMFLTPEGVPFFGGTYFPPEPRHGLPAFRELLERVAQYYQAHQESLRAQGESLAAAFASIDPPAPASDLVLDETPLEGARAALERSFDGRWGGFSDAPKFPHPGSIERLMCHWRRSAGHEQPDLRALYMASLTLTRMAEGGIHDALGGGFCRYSVDAEWMIPHFEKMLYDNAWLLSVYADAYVASGDALYAGIARDTAEWMRREMQSPEGGFYSSLDADSEGHEGDFYLWDREQIRAALEPREYAVFAPRFGLDQPPNFADRWHLYGARAPRELA</sequence>
<dbReference type="SUPFAM" id="SSF52833">
    <property type="entry name" value="Thioredoxin-like"/>
    <property type="match status" value="1"/>
</dbReference>
<dbReference type="InterPro" id="IPR004879">
    <property type="entry name" value="Ssp411-like_TRX"/>
</dbReference>
<protein>
    <submittedName>
        <fullName evidence="2">Protein containing DUF255</fullName>
    </submittedName>
</protein>
<dbReference type="EMBL" id="AUZX01006638">
    <property type="protein sequence ID" value="EQD63054.1"/>
    <property type="molecule type" value="Genomic_DNA"/>
</dbReference>
<organism evidence="2">
    <name type="scientific">mine drainage metagenome</name>
    <dbReference type="NCBI Taxonomy" id="410659"/>
    <lineage>
        <taxon>unclassified sequences</taxon>
        <taxon>metagenomes</taxon>
        <taxon>ecological metagenomes</taxon>
    </lineage>
</organism>
<evidence type="ECO:0000313" key="2">
    <source>
        <dbReference type="EMBL" id="EQD63054.1"/>
    </source>
</evidence>
<dbReference type="InterPro" id="IPR024705">
    <property type="entry name" value="Ssp411"/>
</dbReference>
<proteinExistence type="predicted"/>
<reference evidence="2" key="2">
    <citation type="journal article" date="2014" name="ISME J.">
        <title>Microbial stratification in low pH oxic and suboxic macroscopic growths along an acid mine drainage.</title>
        <authorList>
            <person name="Mendez-Garcia C."/>
            <person name="Mesa V."/>
            <person name="Sprenger R.R."/>
            <person name="Richter M."/>
            <person name="Diez M.S."/>
            <person name="Solano J."/>
            <person name="Bargiela R."/>
            <person name="Golyshina O.V."/>
            <person name="Manteca A."/>
            <person name="Ramos J.L."/>
            <person name="Gallego J.R."/>
            <person name="Llorente I."/>
            <person name="Martins Dos Santos V.A."/>
            <person name="Jensen O.N."/>
            <person name="Pelaez A.I."/>
            <person name="Sanchez J."/>
            <person name="Ferrer M."/>
        </authorList>
    </citation>
    <scope>NUCLEOTIDE SEQUENCE</scope>
</reference>
<dbReference type="InterPro" id="IPR036249">
    <property type="entry name" value="Thioredoxin-like_sf"/>
</dbReference>
<feature type="domain" description="Spermatogenesis-associated protein 20-like TRX" evidence="1">
    <location>
        <begin position="15"/>
        <end position="176"/>
    </location>
</feature>
<dbReference type="CDD" id="cd02955">
    <property type="entry name" value="SSP411"/>
    <property type="match status" value="1"/>
</dbReference>
<dbReference type="InterPro" id="IPR012341">
    <property type="entry name" value="6hp_glycosidase-like_sf"/>
</dbReference>
<dbReference type="Gene3D" id="3.40.30.10">
    <property type="entry name" value="Glutaredoxin"/>
    <property type="match status" value="1"/>
</dbReference>
<dbReference type="Pfam" id="PF03190">
    <property type="entry name" value="Thioredox_DsbH"/>
    <property type="match status" value="1"/>
</dbReference>
<name>T1CBG7_9ZZZZ</name>
<dbReference type="GO" id="GO:0005975">
    <property type="term" value="P:carbohydrate metabolic process"/>
    <property type="evidence" value="ECO:0007669"/>
    <property type="project" value="InterPro"/>
</dbReference>
<dbReference type="InterPro" id="IPR008928">
    <property type="entry name" value="6-hairpin_glycosidase_sf"/>
</dbReference>
<evidence type="ECO:0000259" key="1">
    <source>
        <dbReference type="Pfam" id="PF03190"/>
    </source>
</evidence>
<accession>T1CBG7</accession>
<gene>
    <name evidence="2" type="ORF">B1A_09321</name>
</gene>
<dbReference type="PANTHER" id="PTHR42899:SF1">
    <property type="entry name" value="SPERMATOGENESIS-ASSOCIATED PROTEIN 20"/>
    <property type="match status" value="1"/>
</dbReference>